<accession>A0AA36FTT3</accession>
<feature type="non-terminal residue" evidence="3">
    <location>
        <position position="322"/>
    </location>
</feature>
<dbReference type="EMBL" id="CATQJA010001376">
    <property type="protein sequence ID" value="CAJ0566995.1"/>
    <property type="molecule type" value="Genomic_DNA"/>
</dbReference>
<dbReference type="Proteomes" id="UP001177023">
    <property type="component" value="Unassembled WGS sequence"/>
</dbReference>
<comment type="caution">
    <text evidence="3">The sequence shown here is derived from an EMBL/GenBank/DDBJ whole genome shotgun (WGS) entry which is preliminary data.</text>
</comment>
<organism evidence="3 4">
    <name type="scientific">Mesorhabditis spiculigera</name>
    <dbReference type="NCBI Taxonomy" id="96644"/>
    <lineage>
        <taxon>Eukaryota</taxon>
        <taxon>Metazoa</taxon>
        <taxon>Ecdysozoa</taxon>
        <taxon>Nematoda</taxon>
        <taxon>Chromadorea</taxon>
        <taxon>Rhabditida</taxon>
        <taxon>Rhabditina</taxon>
        <taxon>Rhabditomorpha</taxon>
        <taxon>Rhabditoidea</taxon>
        <taxon>Rhabditidae</taxon>
        <taxon>Mesorhabditinae</taxon>
        <taxon>Mesorhabditis</taxon>
    </lineage>
</organism>
<evidence type="ECO:0000256" key="1">
    <source>
        <dbReference type="SAM" id="MobiDB-lite"/>
    </source>
</evidence>
<feature type="signal peptide" evidence="2">
    <location>
        <begin position="1"/>
        <end position="19"/>
    </location>
</feature>
<dbReference type="AlphaFoldDB" id="A0AA36FTT3"/>
<gene>
    <name evidence="3" type="ORF">MSPICULIGERA_LOCUS5570</name>
</gene>
<sequence>MGCPLLLLLFLLVAADVQAQGEAVTCAINGPALYSAETGCYPGPISSDDKSLLFRTDHDGYQVKYVCPQLGQIVCKNPWGCYSEATPLDDCMCKDPGGQSVAKCSIDTEFCAESDAKVPLRPEMTPGSLGDATGCWKNVKRRAPHSSGICEDPYIPTAPTTPSGNWPGNVGSVLHSPVSPGFFALFDAYKKSIEPMAMPSPTYVRDANHQYPDDWRITIATAPTTTTAMTTEATQGTNPTRLVVTEPSWSDEGWVQSRVFVLCLVALFVLTVYFKNKKYEAPPPVSWLETLTPEDAQRPDDPQNPAKPPGDTVKSARSSAIV</sequence>
<reference evidence="3" key="1">
    <citation type="submission" date="2023-06" db="EMBL/GenBank/DDBJ databases">
        <authorList>
            <person name="Delattre M."/>
        </authorList>
    </citation>
    <scope>NUCLEOTIDE SEQUENCE</scope>
    <source>
        <strain evidence="3">AF72</strain>
    </source>
</reference>
<name>A0AA36FTT3_9BILA</name>
<keyword evidence="2" id="KW-0732">Signal</keyword>
<proteinExistence type="predicted"/>
<protein>
    <submittedName>
        <fullName evidence="3">Uncharacterized protein</fullName>
    </submittedName>
</protein>
<feature type="chain" id="PRO_5041225505" evidence="2">
    <location>
        <begin position="20"/>
        <end position="322"/>
    </location>
</feature>
<keyword evidence="4" id="KW-1185">Reference proteome</keyword>
<evidence type="ECO:0000256" key="2">
    <source>
        <dbReference type="SAM" id="SignalP"/>
    </source>
</evidence>
<evidence type="ECO:0000313" key="4">
    <source>
        <dbReference type="Proteomes" id="UP001177023"/>
    </source>
</evidence>
<feature type="region of interest" description="Disordered" evidence="1">
    <location>
        <begin position="291"/>
        <end position="322"/>
    </location>
</feature>
<evidence type="ECO:0000313" key="3">
    <source>
        <dbReference type="EMBL" id="CAJ0566995.1"/>
    </source>
</evidence>